<reference evidence="2 3" key="1">
    <citation type="submission" date="2016-11" db="EMBL/GenBank/DDBJ databases">
        <title>Draft Genome Sequences of Nine Cyanobacterial Strains from Diverse Habitats.</title>
        <authorList>
            <person name="Zhu T."/>
            <person name="Hou S."/>
            <person name="Lu X."/>
            <person name="Hess W.R."/>
        </authorList>
    </citation>
    <scope>NUCLEOTIDE SEQUENCE [LARGE SCALE GENOMIC DNA]</scope>
    <source>
        <strain evidence="2 3">NIES-592</strain>
    </source>
</reference>
<dbReference type="OrthoDB" id="508414at2"/>
<organism evidence="2 3">
    <name type="scientific">Fischerella major NIES-592</name>
    <dbReference type="NCBI Taxonomy" id="210994"/>
    <lineage>
        <taxon>Bacteria</taxon>
        <taxon>Bacillati</taxon>
        <taxon>Cyanobacteriota</taxon>
        <taxon>Cyanophyceae</taxon>
        <taxon>Nostocales</taxon>
        <taxon>Hapalosiphonaceae</taxon>
        <taxon>Fischerella</taxon>
    </lineage>
</organism>
<keyword evidence="3" id="KW-1185">Reference proteome</keyword>
<dbReference type="RefSeq" id="WP_073555412.1">
    <property type="nucleotide sequence ID" value="NZ_MRCA01000003.1"/>
</dbReference>
<sequence length="374" mass="42947">MRRQGKKIGVPFYALTKEELKQWYKDKLITTSGYLLSIKRITLPLGKNFTIPNVLSFCDEWEISKSAFYRAVNELRHKGYLDWEATQGIILKDSGKIISIPAEDKCPARGIVSHERDTDSHERDTDSHERDTDSHERDNDIYIDRARAQRNIDIYREEQSCVEEPRTRTHKQTPLAEPKNLEEEEPEEDFSTIAPNINQSLHCQPISLAKTIVPPPQVEVKTTSTFDPKLENLVSLLDKGELKDLPLEEKKQLANYLMGEQIKLYRKSGYILATSPNDINTDFLRYVAWKDLKQPSDLGWARNTVLSYERDMTKWGQLVALVEGWQTVTPEEVAATASARIAARRGGKEDLQIAIQSSIDAYKEIKNNPFRRKA</sequence>
<accession>A0A1U7H1M0</accession>
<gene>
    <name evidence="2" type="ORF">NIES592_08030</name>
</gene>
<comment type="caution">
    <text evidence="2">The sequence shown here is derived from an EMBL/GenBank/DDBJ whole genome shotgun (WGS) entry which is preliminary data.</text>
</comment>
<proteinExistence type="predicted"/>
<feature type="region of interest" description="Disordered" evidence="1">
    <location>
        <begin position="108"/>
        <end position="140"/>
    </location>
</feature>
<evidence type="ECO:0000256" key="1">
    <source>
        <dbReference type="SAM" id="MobiDB-lite"/>
    </source>
</evidence>
<name>A0A1U7H1M0_9CYAN</name>
<feature type="compositionally biased region" description="Basic and acidic residues" evidence="1">
    <location>
        <begin position="157"/>
        <end position="167"/>
    </location>
</feature>
<dbReference type="Proteomes" id="UP000186391">
    <property type="component" value="Unassembled WGS sequence"/>
</dbReference>
<feature type="region of interest" description="Disordered" evidence="1">
    <location>
        <begin position="157"/>
        <end position="189"/>
    </location>
</feature>
<protein>
    <submittedName>
        <fullName evidence="2">Uncharacterized protein</fullName>
    </submittedName>
</protein>
<dbReference type="AlphaFoldDB" id="A0A1U7H1M0"/>
<evidence type="ECO:0000313" key="3">
    <source>
        <dbReference type="Proteomes" id="UP000186391"/>
    </source>
</evidence>
<evidence type="ECO:0000313" key="2">
    <source>
        <dbReference type="EMBL" id="OKH14815.1"/>
    </source>
</evidence>
<dbReference type="EMBL" id="MRCA01000003">
    <property type="protein sequence ID" value="OKH14815.1"/>
    <property type="molecule type" value="Genomic_DNA"/>
</dbReference>